<dbReference type="InterPro" id="IPR050964">
    <property type="entry name" value="Striated_Muscle_Regulatory"/>
</dbReference>
<reference evidence="4" key="2">
    <citation type="journal article" date="2021" name="Microbiome">
        <title>Successional dynamics and alternative stable states in a saline activated sludge microbial community over 9 years.</title>
        <authorList>
            <person name="Wang Y."/>
            <person name="Ye J."/>
            <person name="Ju F."/>
            <person name="Liu L."/>
            <person name="Boyd J.A."/>
            <person name="Deng Y."/>
            <person name="Parks D.H."/>
            <person name="Jiang X."/>
            <person name="Yin X."/>
            <person name="Woodcroft B.J."/>
            <person name="Tyson G.W."/>
            <person name="Hugenholtz P."/>
            <person name="Polz M.F."/>
            <person name="Zhang T."/>
        </authorList>
    </citation>
    <scope>NUCLEOTIDE SEQUENCE</scope>
    <source>
        <strain evidence="4">HKST-UBA03</strain>
    </source>
</reference>
<feature type="region of interest" description="Disordered" evidence="2">
    <location>
        <begin position="988"/>
        <end position="1008"/>
    </location>
</feature>
<feature type="domain" description="Fibronectin type-III" evidence="3">
    <location>
        <begin position="1393"/>
        <end position="1483"/>
    </location>
</feature>
<dbReference type="Pfam" id="PF00041">
    <property type="entry name" value="fn3"/>
    <property type="match status" value="1"/>
</dbReference>
<comment type="caution">
    <text evidence="4">The sequence shown here is derived from an EMBL/GenBank/DDBJ whole genome shotgun (WGS) entry which is preliminary data.</text>
</comment>
<keyword evidence="1" id="KW-0677">Repeat</keyword>
<accession>A0A955LJW6</accession>
<protein>
    <submittedName>
        <fullName evidence="4">Fibronectin type III domain-containing protein</fullName>
    </submittedName>
</protein>
<proteinExistence type="predicted"/>
<dbReference type="InterPro" id="IPR003961">
    <property type="entry name" value="FN3_dom"/>
</dbReference>
<dbReference type="CDD" id="cd00063">
    <property type="entry name" value="FN3"/>
    <property type="match status" value="4"/>
</dbReference>
<dbReference type="InterPro" id="IPR036116">
    <property type="entry name" value="FN3_sf"/>
</dbReference>
<feature type="domain" description="Fibronectin type-III" evidence="3">
    <location>
        <begin position="905"/>
        <end position="1004"/>
    </location>
</feature>
<feature type="region of interest" description="Disordered" evidence="2">
    <location>
        <begin position="1282"/>
        <end position="1305"/>
    </location>
</feature>
<dbReference type="SUPFAM" id="SSF49265">
    <property type="entry name" value="Fibronectin type III"/>
    <property type="match status" value="5"/>
</dbReference>
<dbReference type="PANTHER" id="PTHR13817">
    <property type="entry name" value="TITIN"/>
    <property type="match status" value="1"/>
</dbReference>
<organism evidence="4 5">
    <name type="scientific">candidate division WWE3 bacterium</name>
    <dbReference type="NCBI Taxonomy" id="2053526"/>
    <lineage>
        <taxon>Bacteria</taxon>
        <taxon>Katanobacteria</taxon>
    </lineage>
</organism>
<feature type="domain" description="Fibronectin type-III" evidence="3">
    <location>
        <begin position="1007"/>
        <end position="1098"/>
    </location>
</feature>
<dbReference type="PROSITE" id="PS50853">
    <property type="entry name" value="FN3"/>
    <property type="match status" value="7"/>
</dbReference>
<gene>
    <name evidence="4" type="ORF">KC614_01220</name>
</gene>
<sequence>MIKQKTLLSAIAVTLSGLLLLQLAVLKTDKDKPGGSVLGLTDSQVSVDTDTEFNYGSFTSTEVSGSGTSAVVQLTGGAANWWDADYMYRRQITITNNSSSTMDAGYTATVTLDSGTTPTAATLYANSLATTPGDDVRIVYDNGSTVELDRDLSVFTNSNIVLAFKIQTQITASNSDNNYYVYYGYDSAANPPVNLGNVYIITGETSPTQITYASGASQIGLATDGTYIYATSGSQLTKVDMTGSVIGTRSVSLGGNNNGLAYSNGRVFGRQGASTLTAYDWDTQVSSSITIPPAKPLLLGSSWDTYNLGSDPQGRILTMQYVSGQPMILRRYTVSGNTLVWLDDITLGGSFQSVDNHGISSDGNYLFFVTYNDGWRRWRLSDGTLEVNFSSTGNSQLHPSGMSNPTFSTYNWGTGETIVGDYNSREFFKYPGGSYSVSPEPTVSLGSETGSLAPVGSWTSASNGNALDLSWNGGWGDGTDGSTAFSATIADVGASSDITFKMRAATTTSGLTGASWITLGTASSGTTFVKTKGDLDGLGVATGDARYVQVSGDFASSDGVSNPKIDSIAINYQADLELPTNPDTLTAKDQSVGSVDLNTNTWYNYPNAYFSWSGAADADSGIAGYYVYFGTNSSADPQSLGAYQTTANYTTSSLSSNSTYFLRIKAVDTAGNVASTTWAPFIYKYDSGLPANPSSVSVIPVGYTSVDSFRFIWTSNGTDPESGVYGYCYKTGTSDGGSPYYTDQCITGNEVNSVPSYQEGENLFYVRSLDNAGNKSSSYISVKYYYNSTPPSEPQNVVVTTATSLSGTTCTSLDNCFEVSWDEPASYSGSIDSYYYAVNEATLDTNNTTQTTTGETTTRTLAGKPLATQQGVNEFKIVAKDNSGVIDYSNLGSAVFVASTTAPGIPTNLLLTDVSNRDNNQYQLTVTWEAPTSVGSGIDHYNVYRSLDGTSYTVIATVSGSSTGYLDTGLTKDQVYYYKITAEDNAASEGSESSVVSGTPTGRYTSPPNIVVNPSVTPSILSAEVAWQMDRECQGYVQLKSNPSSSYTEQGAGTSAVEHDITVVGLLPSTTYYYRVRCEDIDGNEAFSAQDTFVTSGAPSAPTNLAVSPTTNTKNEFSFSWDAPSDIGVTIDYYYFSVNQEPTEGNVTKVEATSLAEGPYATQQGTNTFYVVAVDDAGNYDLDNFASVDFSATTTAPGIPTSMSITDSSDRANQLYRLTVAWNTPVDGDVDHYDIYRSTTGSDFSQIAQTASTIYAETGLDTDTTYYYFVVAVDNAGAISASSTTVDKQPTGRYPDPPTYTSDPEVEVSSSTARITWTTNRESTTFVVYGTDNNLGFSNGSLDNVSAHEILLTGLAPSTIYYYRLQSFDDARDYSLTDALSELHTFTTSVAPAISEVTIDDVRQTTAIVTWKTTTVSSTQVKYGKTNAYGNQITDQSTGATTVHTVRLTELDAESLYHVKISGADIEGNVLESDDYVFQTLAFPRIFNVTFEPVADASSATIKVAWETNVDTDSIVEYRSQGGTFVESVTSELLTDHELVVPNLLDNTIYEFRAKGRDQYGNVATSDLQIYSTPFDTRPPKISDIVVETAILGSGQEATAQIIVSWKTDENATSQVEYGEGVGGTTYTNKTVEDGVLTNSHVVIISDVVPSKPYHLRVVSRDAAINEAASSDYAVITGRATDSVLDLIIFNLQETFGWIGGLINL</sequence>
<feature type="domain" description="Fibronectin type-III" evidence="3">
    <location>
        <begin position="1485"/>
        <end position="1580"/>
    </location>
</feature>
<feature type="domain" description="Fibronectin type-III" evidence="3">
    <location>
        <begin position="1297"/>
        <end position="1391"/>
    </location>
</feature>
<dbReference type="Proteomes" id="UP000751518">
    <property type="component" value="Unassembled WGS sequence"/>
</dbReference>
<dbReference type="InterPro" id="IPR013783">
    <property type="entry name" value="Ig-like_fold"/>
</dbReference>
<dbReference type="Gene3D" id="2.60.40.380">
    <property type="entry name" value="Purple acid phosphatase-like, N-terminal"/>
    <property type="match status" value="1"/>
</dbReference>
<evidence type="ECO:0000259" key="3">
    <source>
        <dbReference type="PROSITE" id="PS50853"/>
    </source>
</evidence>
<dbReference type="SUPFAM" id="SSF49363">
    <property type="entry name" value="Purple acid phosphatase, N-terminal domain"/>
    <property type="match status" value="1"/>
</dbReference>
<dbReference type="GO" id="GO:0046872">
    <property type="term" value="F:metal ion binding"/>
    <property type="evidence" value="ECO:0007669"/>
    <property type="project" value="InterPro"/>
</dbReference>
<dbReference type="InterPro" id="IPR008963">
    <property type="entry name" value="Purple_acid_Pase-like_N"/>
</dbReference>
<feature type="domain" description="Fibronectin type-III" evidence="3">
    <location>
        <begin position="1101"/>
        <end position="1198"/>
    </location>
</feature>
<feature type="domain" description="Fibronectin type-III" evidence="3">
    <location>
        <begin position="1199"/>
        <end position="1294"/>
    </location>
</feature>
<dbReference type="Gene3D" id="2.60.40.10">
    <property type="entry name" value="Immunoglobulins"/>
    <property type="match status" value="6"/>
</dbReference>
<reference evidence="4" key="1">
    <citation type="submission" date="2020-04" db="EMBL/GenBank/DDBJ databases">
        <authorList>
            <person name="Zhang T."/>
        </authorList>
    </citation>
    <scope>NUCLEOTIDE SEQUENCE</scope>
    <source>
        <strain evidence="4">HKST-UBA03</strain>
    </source>
</reference>
<feature type="compositionally biased region" description="Low complexity" evidence="2">
    <location>
        <begin position="988"/>
        <end position="998"/>
    </location>
</feature>
<dbReference type="SMART" id="SM00060">
    <property type="entry name" value="FN3"/>
    <property type="match status" value="9"/>
</dbReference>
<feature type="compositionally biased region" description="Polar residues" evidence="2">
    <location>
        <begin position="999"/>
        <end position="1008"/>
    </location>
</feature>
<dbReference type="GO" id="GO:0003993">
    <property type="term" value="F:acid phosphatase activity"/>
    <property type="evidence" value="ECO:0007669"/>
    <property type="project" value="InterPro"/>
</dbReference>
<evidence type="ECO:0000313" key="4">
    <source>
        <dbReference type="EMBL" id="MCA9391808.1"/>
    </source>
</evidence>
<dbReference type="PANTHER" id="PTHR13817:SF166">
    <property type="entry name" value="NEURONAL IGCAM-RELATED"/>
    <property type="match status" value="1"/>
</dbReference>
<dbReference type="EMBL" id="JAGQKZ010000006">
    <property type="protein sequence ID" value="MCA9391808.1"/>
    <property type="molecule type" value="Genomic_DNA"/>
</dbReference>
<name>A0A955LJW6_UNCKA</name>
<evidence type="ECO:0000256" key="2">
    <source>
        <dbReference type="SAM" id="MobiDB-lite"/>
    </source>
</evidence>
<dbReference type="SUPFAM" id="SSF69322">
    <property type="entry name" value="Tricorn protease domain 2"/>
    <property type="match status" value="1"/>
</dbReference>
<evidence type="ECO:0000313" key="5">
    <source>
        <dbReference type="Proteomes" id="UP000751518"/>
    </source>
</evidence>
<evidence type="ECO:0000256" key="1">
    <source>
        <dbReference type="ARBA" id="ARBA00022737"/>
    </source>
</evidence>